<dbReference type="Pfam" id="PF13561">
    <property type="entry name" value="adh_short_C2"/>
    <property type="match status" value="1"/>
</dbReference>
<sequence length="273" mass="29068">MMKTKRFESRVALVTGAAAGIGKATAERLAAEGARLVIADYNYPEAERLAEQLNREGAPAFALRFDASETESCREIVARTIERYGTIDILVNNVGGSDLSRDLDLLNMDLGYFDEVFHLNLRSVMATTQAALSEMTLRNRGSIVNTASIGGLLGDFRGTLYGAAKAGVIGLTRYIASQYGKLGIRCNAVAPGLVLTPASTRSLPESVRSVFRKHNAVDYLGQAADIAATIAFLASDDARYVTGQTITADGGMDSHNPTVAELAGLSETALREA</sequence>
<protein>
    <submittedName>
        <fullName evidence="2">SDR family oxidoreductase</fullName>
    </submittedName>
</protein>
<gene>
    <name evidence="2" type="ORF">NQ491_10420</name>
</gene>
<comment type="similarity">
    <text evidence="1">Belongs to the short-chain dehydrogenases/reductases (SDR) family.</text>
</comment>
<dbReference type="InterPro" id="IPR050259">
    <property type="entry name" value="SDR"/>
</dbReference>
<dbReference type="PANTHER" id="PTHR42879:SF2">
    <property type="entry name" value="3-OXOACYL-[ACYL-CARRIER-PROTEIN] REDUCTASE FABG"/>
    <property type="match status" value="1"/>
</dbReference>
<dbReference type="RefSeq" id="WP_019245613.1">
    <property type="nucleotide sequence ID" value="NZ_CAPH01000009.1"/>
</dbReference>
<reference evidence="2" key="1">
    <citation type="journal article" date="2022" name="Cell">
        <title>Design, construction, and in vivo augmentation of a complex gut microbiome.</title>
        <authorList>
            <person name="Cheng A.G."/>
            <person name="Ho P.Y."/>
            <person name="Aranda-Diaz A."/>
            <person name="Jain S."/>
            <person name="Yu F.B."/>
            <person name="Meng X."/>
            <person name="Wang M."/>
            <person name="Iakiviak M."/>
            <person name="Nagashima K."/>
            <person name="Zhao A."/>
            <person name="Murugkar P."/>
            <person name="Patil A."/>
            <person name="Atabakhsh K."/>
            <person name="Weakley A."/>
            <person name="Yan J."/>
            <person name="Brumbaugh A.R."/>
            <person name="Higginbottom S."/>
            <person name="Dimas A."/>
            <person name="Shiver A.L."/>
            <person name="Deutschbauer A."/>
            <person name="Neff N."/>
            <person name="Sonnenburg J.L."/>
            <person name="Huang K.C."/>
            <person name="Fischbach M.A."/>
        </authorList>
    </citation>
    <scope>NUCLEOTIDE SEQUENCE</scope>
    <source>
        <strain evidence="2">AP11</strain>
    </source>
</reference>
<dbReference type="InterPro" id="IPR036291">
    <property type="entry name" value="NAD(P)-bd_dom_sf"/>
</dbReference>
<dbReference type="PRINTS" id="PR00081">
    <property type="entry name" value="GDHRDH"/>
</dbReference>
<evidence type="ECO:0000256" key="1">
    <source>
        <dbReference type="ARBA" id="ARBA00006484"/>
    </source>
</evidence>
<dbReference type="EMBL" id="CP102294">
    <property type="protein sequence ID" value="UWN57046.1"/>
    <property type="molecule type" value="Genomic_DNA"/>
</dbReference>
<dbReference type="CDD" id="cd05233">
    <property type="entry name" value="SDR_c"/>
    <property type="match status" value="1"/>
</dbReference>
<evidence type="ECO:0000313" key="3">
    <source>
        <dbReference type="Proteomes" id="UP001059295"/>
    </source>
</evidence>
<name>A0ABY5V0Q2_9BACT</name>
<proteinExistence type="inferred from homology"/>
<dbReference type="Proteomes" id="UP001059295">
    <property type="component" value="Chromosome"/>
</dbReference>
<dbReference type="PANTHER" id="PTHR42879">
    <property type="entry name" value="3-OXOACYL-(ACYL-CARRIER-PROTEIN) REDUCTASE"/>
    <property type="match status" value="1"/>
</dbReference>
<dbReference type="Gene3D" id="3.40.50.720">
    <property type="entry name" value="NAD(P)-binding Rossmann-like Domain"/>
    <property type="match status" value="1"/>
</dbReference>
<dbReference type="InterPro" id="IPR002347">
    <property type="entry name" value="SDR_fam"/>
</dbReference>
<keyword evidence="3" id="KW-1185">Reference proteome</keyword>
<evidence type="ECO:0000313" key="2">
    <source>
        <dbReference type="EMBL" id="UWN57046.1"/>
    </source>
</evidence>
<dbReference type="GeneID" id="82892152"/>
<accession>A0ABY5V0Q2</accession>
<dbReference type="PRINTS" id="PR00080">
    <property type="entry name" value="SDRFAMILY"/>
</dbReference>
<dbReference type="SUPFAM" id="SSF51735">
    <property type="entry name" value="NAD(P)-binding Rossmann-fold domains"/>
    <property type="match status" value="1"/>
</dbReference>
<organism evidence="2 3">
    <name type="scientific">Alistipes ihumii AP11</name>
    <dbReference type="NCBI Taxonomy" id="1211813"/>
    <lineage>
        <taxon>Bacteria</taxon>
        <taxon>Pseudomonadati</taxon>
        <taxon>Bacteroidota</taxon>
        <taxon>Bacteroidia</taxon>
        <taxon>Bacteroidales</taxon>
        <taxon>Rikenellaceae</taxon>
        <taxon>Alistipes</taxon>
    </lineage>
</organism>